<dbReference type="KEGG" id="aca:ACP_1228"/>
<dbReference type="InParanoid" id="C1F4V6"/>
<dbReference type="Proteomes" id="UP000002207">
    <property type="component" value="Chromosome"/>
</dbReference>
<proteinExistence type="predicted"/>
<protein>
    <submittedName>
        <fullName evidence="2">Uncharacterized protein</fullName>
    </submittedName>
</protein>
<evidence type="ECO:0000256" key="1">
    <source>
        <dbReference type="SAM" id="MobiDB-lite"/>
    </source>
</evidence>
<feature type="compositionally biased region" description="Basic and acidic residues" evidence="1">
    <location>
        <begin position="103"/>
        <end position="112"/>
    </location>
</feature>
<evidence type="ECO:0000313" key="2">
    <source>
        <dbReference type="EMBL" id="ACO31620.1"/>
    </source>
</evidence>
<feature type="region of interest" description="Disordered" evidence="1">
    <location>
        <begin position="80"/>
        <end position="112"/>
    </location>
</feature>
<reference evidence="2" key="1">
    <citation type="journal article" date="2009" name="Appl. Environ. Microbiol.">
        <title>Three genomes from the phylum Acidobacteria provide insight into the lifestyles of these microorganisms in soils.</title>
        <authorList>
            <person name="Ward N.L."/>
            <person name="Challacombe J.F."/>
            <person name="Janssen P.H."/>
            <person name="Henrissat B."/>
            <person name="Coutinho P.M."/>
            <person name="Wu M."/>
            <person name="Xie G."/>
            <person name="Haft D.H."/>
            <person name="Sait M."/>
            <person name="Badger J."/>
            <person name="Barabote R.D."/>
            <person name="Bradley B."/>
            <person name="Brettin T.S."/>
            <person name="Brinkac L.M."/>
            <person name="Bruce D."/>
            <person name="Creasy T."/>
            <person name="Daugherty S.C."/>
            <person name="Davidsen T.M."/>
            <person name="DeBoy R.T."/>
            <person name="Detter J.C."/>
            <person name="Dodson R.J."/>
            <person name="Durkin A.S."/>
            <person name="Ganapathy A."/>
            <person name="Gwinn-Giglio M."/>
            <person name="Han C.S."/>
            <person name="Khouri H."/>
            <person name="Kiss H."/>
            <person name="Kothari S.P."/>
            <person name="Madupu R."/>
            <person name="Nelson K.E."/>
            <person name="Nelson W.C."/>
            <person name="Paulsen I."/>
            <person name="Penn K."/>
            <person name="Ren Q."/>
            <person name="Rosovitz M.J."/>
            <person name="Selengut J.D."/>
            <person name="Shrivastava S."/>
            <person name="Sullivan S.A."/>
            <person name="Tapia R."/>
            <person name="Thompson L.S."/>
            <person name="Watkins K.L."/>
            <person name="Yang Q."/>
            <person name="Yu C."/>
            <person name="Zafar N."/>
            <person name="Zhou L."/>
            <person name="Kuske C.R."/>
        </authorList>
    </citation>
    <scope>NUCLEOTIDE SEQUENCE [LARGE SCALE GENOMIC DNA]</scope>
    <source>
        <strain evidence="2">ATCC 51196</strain>
    </source>
</reference>
<dbReference type="HOGENOM" id="CLU_1840748_0_0_0"/>
<feature type="compositionally biased region" description="Basic residues" evidence="1">
    <location>
        <begin position="80"/>
        <end position="89"/>
    </location>
</feature>
<dbReference type="AlphaFoldDB" id="C1F4V6"/>
<evidence type="ECO:0000313" key="3">
    <source>
        <dbReference type="Proteomes" id="UP000002207"/>
    </source>
</evidence>
<organism evidence="2 3">
    <name type="scientific">Acidobacterium capsulatum (strain ATCC 51196 / DSM 11244 / BCRC 80197 / JCM 7670 / NBRC 15755 / NCIMB 13165 / 161)</name>
    <dbReference type="NCBI Taxonomy" id="240015"/>
    <lineage>
        <taxon>Bacteria</taxon>
        <taxon>Pseudomonadati</taxon>
        <taxon>Acidobacteriota</taxon>
        <taxon>Terriglobia</taxon>
        <taxon>Terriglobales</taxon>
        <taxon>Acidobacteriaceae</taxon>
        <taxon>Acidobacterium</taxon>
    </lineage>
</organism>
<dbReference type="STRING" id="240015.ACP_1228"/>
<dbReference type="RefSeq" id="WP_015896377.1">
    <property type="nucleotide sequence ID" value="NC_012483.1"/>
</dbReference>
<accession>C1F4V6</accession>
<sequence>MHQTLANGLGLIPTGTPLVFAEWDFREAGKKKDRDNGPHEEIGLHWYEIKAVQGNVRRCDQKERACDVAVYSPTSCGVRKARSTHNQKSRKPEQQFELWPIGSDDKSGDWEPPEKNGVAAACQVGCCLIVVRHRQNSLP</sequence>
<gene>
    <name evidence="2" type="ordered locus">ACP_1228</name>
</gene>
<keyword evidence="3" id="KW-1185">Reference proteome</keyword>
<dbReference type="EMBL" id="CP001472">
    <property type="protein sequence ID" value="ACO31620.1"/>
    <property type="molecule type" value="Genomic_DNA"/>
</dbReference>
<name>C1F4V6_ACIC5</name>